<evidence type="ECO:0000313" key="2">
    <source>
        <dbReference type="Proteomes" id="UP000589552"/>
    </source>
</evidence>
<gene>
    <name evidence="1" type="ORF">HF852_04205</name>
</gene>
<organism evidence="1 2">
    <name type="scientific">Corynebacterium xerosis</name>
    <dbReference type="NCBI Taxonomy" id="1725"/>
    <lineage>
        <taxon>Bacteria</taxon>
        <taxon>Bacillati</taxon>
        <taxon>Actinomycetota</taxon>
        <taxon>Actinomycetes</taxon>
        <taxon>Mycobacteriales</taxon>
        <taxon>Corynebacteriaceae</taxon>
        <taxon>Corynebacterium</taxon>
    </lineage>
</organism>
<protein>
    <submittedName>
        <fullName evidence="1">Uncharacterized protein</fullName>
    </submittedName>
</protein>
<dbReference type="AlphaFoldDB" id="A0A7X9SVI3"/>
<sequence length="262" mass="28499">MRNLAQFLYDEAVLFGIVDEERALTREKVDEWLGRQCPGSLWSLRTYRTDLYAAGRVLYPREYPEPQSPLAPRPRVTQPAPDSRVAELYAAVTHLSDVHQQQALVILDLVTGAGLSSSQIRALTGTGVSGLDTPMGAVAVVSVSYRGTITRRTPVLCPVRSRRLLDRAAEVGEGRLLPGARDRNGANRVNEVLAQRGLPTIDVPALRGWWLVSVASRPGMTVAGFLAITGTTGVRSIGEISEYLPVADLAELATRLMAGEQR</sequence>
<proteinExistence type="predicted"/>
<comment type="caution">
    <text evidence="1">The sequence shown here is derived from an EMBL/GenBank/DDBJ whole genome shotgun (WGS) entry which is preliminary data.</text>
</comment>
<accession>A0A7X9SVI3</accession>
<dbReference type="Proteomes" id="UP000589552">
    <property type="component" value="Unassembled WGS sequence"/>
</dbReference>
<dbReference type="EMBL" id="JABAGA010000002">
    <property type="protein sequence ID" value="NMF08814.1"/>
    <property type="molecule type" value="Genomic_DNA"/>
</dbReference>
<evidence type="ECO:0000313" key="1">
    <source>
        <dbReference type="EMBL" id="NMF08814.1"/>
    </source>
</evidence>
<reference evidence="1 2" key="1">
    <citation type="submission" date="2020-04" db="EMBL/GenBank/DDBJ databases">
        <authorList>
            <person name="Hitch T.C.A."/>
            <person name="Wylensek D."/>
            <person name="Clavel T."/>
        </authorList>
    </citation>
    <scope>NUCLEOTIDE SEQUENCE [LARGE SCALE GENOMIC DNA]</scope>
    <source>
        <strain evidence="1 2">BL-383-APC-2I</strain>
    </source>
</reference>
<dbReference type="RefSeq" id="WP_168937491.1">
    <property type="nucleotide sequence ID" value="NZ_JABAGA010000002.1"/>
</dbReference>
<name>A0A7X9SVI3_9CORY</name>